<protein>
    <recommendedName>
        <fullName evidence="7">Major facilitator superfamily (MFS) profile domain-containing protein</fullName>
    </recommendedName>
</protein>
<evidence type="ECO:0000256" key="3">
    <source>
        <dbReference type="ARBA" id="ARBA00022692"/>
    </source>
</evidence>
<feature type="transmembrane region" description="Helical" evidence="6">
    <location>
        <begin position="21"/>
        <end position="42"/>
    </location>
</feature>
<organism evidence="8 9">
    <name type="scientific">Mycobacteroides saopaulense</name>
    <dbReference type="NCBI Taxonomy" id="1578165"/>
    <lineage>
        <taxon>Bacteria</taxon>
        <taxon>Bacillati</taxon>
        <taxon>Actinomycetota</taxon>
        <taxon>Actinomycetes</taxon>
        <taxon>Mycobacteriales</taxon>
        <taxon>Mycobacteriaceae</taxon>
        <taxon>Mycobacteroides</taxon>
    </lineage>
</organism>
<evidence type="ECO:0000256" key="6">
    <source>
        <dbReference type="SAM" id="Phobius"/>
    </source>
</evidence>
<reference evidence="8 9" key="1">
    <citation type="submission" date="2016-10" db="EMBL/GenBank/DDBJ databases">
        <title>Evaluation of Human, Animal and Environmental Mycobacterium chelonae Isolates by Core Genome Phylogenomic Analysis, Targeted Gene Comparison, and Anti-microbial Susceptibility Patterns: A Tale of Mistaken Identities.</title>
        <authorList>
            <person name="Fogelson S.B."/>
            <person name="Camus A.C."/>
            <person name="Lorenz W."/>
            <person name="Vasireddy R."/>
            <person name="Vasireddy S."/>
            <person name="Smith T."/>
            <person name="Brown-Elliott B.A."/>
            <person name="Wallace R.J.Jr."/>
            <person name="Hasan N.A."/>
            <person name="Reischl U."/>
            <person name="Sanchez S."/>
        </authorList>
    </citation>
    <scope>NUCLEOTIDE SEQUENCE [LARGE SCALE GENOMIC DNA]</scope>
    <source>
        <strain evidence="8 9">8528</strain>
    </source>
</reference>
<feature type="transmembrane region" description="Helical" evidence="6">
    <location>
        <begin position="292"/>
        <end position="310"/>
    </location>
</feature>
<keyword evidence="5 6" id="KW-0472">Membrane</keyword>
<feature type="transmembrane region" description="Helical" evidence="6">
    <location>
        <begin position="172"/>
        <end position="191"/>
    </location>
</feature>
<dbReference type="Proteomes" id="UP000179621">
    <property type="component" value="Unassembled WGS sequence"/>
</dbReference>
<feature type="transmembrane region" description="Helical" evidence="6">
    <location>
        <begin position="109"/>
        <end position="132"/>
    </location>
</feature>
<dbReference type="InterPro" id="IPR050189">
    <property type="entry name" value="MFS_Efflux_Transporters"/>
</dbReference>
<dbReference type="PROSITE" id="PS50850">
    <property type="entry name" value="MFS"/>
    <property type="match status" value="1"/>
</dbReference>
<evidence type="ECO:0000256" key="1">
    <source>
        <dbReference type="ARBA" id="ARBA00004651"/>
    </source>
</evidence>
<feature type="transmembrane region" description="Helical" evidence="6">
    <location>
        <begin position="381"/>
        <end position="403"/>
    </location>
</feature>
<keyword evidence="9" id="KW-1185">Reference proteome</keyword>
<dbReference type="InterPro" id="IPR020846">
    <property type="entry name" value="MFS_dom"/>
</dbReference>
<feature type="transmembrane region" description="Helical" evidence="6">
    <location>
        <begin position="81"/>
        <end position="103"/>
    </location>
</feature>
<evidence type="ECO:0000256" key="4">
    <source>
        <dbReference type="ARBA" id="ARBA00022989"/>
    </source>
</evidence>
<feature type="transmembrane region" description="Helical" evidence="6">
    <location>
        <begin position="144"/>
        <end position="166"/>
    </location>
</feature>
<feature type="domain" description="Major facilitator superfamily (MFS) profile" evidence="7">
    <location>
        <begin position="20"/>
        <end position="403"/>
    </location>
</feature>
<proteinExistence type="predicted"/>
<evidence type="ECO:0000259" key="7">
    <source>
        <dbReference type="PROSITE" id="PS50850"/>
    </source>
</evidence>
<keyword evidence="3 6" id="KW-0812">Transmembrane</keyword>
<accession>A0ABX3C5Z1</accession>
<dbReference type="PANTHER" id="PTHR43124:SF10">
    <property type="entry name" value="PURINE EFFLUX PUMP PBUE"/>
    <property type="match status" value="1"/>
</dbReference>
<keyword evidence="2" id="KW-1003">Cell membrane</keyword>
<dbReference type="PANTHER" id="PTHR43124">
    <property type="entry name" value="PURINE EFFLUX PUMP PBUE"/>
    <property type="match status" value="1"/>
</dbReference>
<dbReference type="Gene3D" id="1.20.1250.20">
    <property type="entry name" value="MFS general substrate transporter like domains"/>
    <property type="match status" value="1"/>
</dbReference>
<evidence type="ECO:0000256" key="5">
    <source>
        <dbReference type="ARBA" id="ARBA00023136"/>
    </source>
</evidence>
<feature type="transmembrane region" description="Helical" evidence="6">
    <location>
        <begin position="256"/>
        <end position="280"/>
    </location>
</feature>
<evidence type="ECO:0000256" key="2">
    <source>
        <dbReference type="ARBA" id="ARBA00022475"/>
    </source>
</evidence>
<keyword evidence="4 6" id="KW-1133">Transmembrane helix</keyword>
<dbReference type="InterPro" id="IPR036259">
    <property type="entry name" value="MFS_trans_sf"/>
</dbReference>
<feature type="transmembrane region" description="Helical" evidence="6">
    <location>
        <begin position="346"/>
        <end position="369"/>
    </location>
</feature>
<feature type="transmembrane region" description="Helical" evidence="6">
    <location>
        <begin position="48"/>
        <end position="69"/>
    </location>
</feature>
<evidence type="ECO:0000313" key="8">
    <source>
        <dbReference type="EMBL" id="OHU13838.1"/>
    </source>
</evidence>
<feature type="transmembrane region" description="Helical" evidence="6">
    <location>
        <begin position="225"/>
        <end position="244"/>
    </location>
</feature>
<sequence length="435" mass="44868">MSAEAAVTRQRSVSAEIARRYGLLYALLFVFGAEMYLVAPLLPTLGQQYGVATSTAAALVTVYVAVQAIAGPFQGLAYPILGARTLIVAGALVFTIGNLAAAFTPSFGILLVSRAVAGLGVSLAGPAIWSWIAQTAPDTYRSTAIGAGMGGFAVGQVCGVPLGALVASQFGWRWSFGVMAIVAAAAAAVLWRALRHAHRHGEPAEPRGSQLAHLFRVWRPGPVPWTLLITFGFHAANLGAYTYLSAVLAARYHLDVAQLGYIGALSGGGMFLGSLAGGRILDRVRARGGNEYLVLPIWLAVAAITIAAVFTSHTLWVSLILIPVWFFAAGAFDTNQQTLIAGSSPGFTAVALSWNLSVLYAATAFGVWIMGLGTSRPSSVVTASGGLLVASLIVAVVLGVAGGRRAGASAARKDIPAVSAEPATTTKPAAVEPRG</sequence>
<feature type="transmembrane region" description="Helical" evidence="6">
    <location>
        <begin position="316"/>
        <end position="334"/>
    </location>
</feature>
<dbReference type="EMBL" id="MLIH01000002">
    <property type="protein sequence ID" value="OHU13838.1"/>
    <property type="molecule type" value="Genomic_DNA"/>
</dbReference>
<dbReference type="SUPFAM" id="SSF103473">
    <property type="entry name" value="MFS general substrate transporter"/>
    <property type="match status" value="1"/>
</dbReference>
<gene>
    <name evidence="8" type="ORF">BKG73_03970</name>
</gene>
<comment type="caution">
    <text evidence="8">The sequence shown here is derived from an EMBL/GenBank/DDBJ whole genome shotgun (WGS) entry which is preliminary data.</text>
</comment>
<comment type="subcellular location">
    <subcellularLocation>
        <location evidence="1">Cell membrane</location>
        <topology evidence="1">Multi-pass membrane protein</topology>
    </subcellularLocation>
</comment>
<evidence type="ECO:0000313" key="9">
    <source>
        <dbReference type="Proteomes" id="UP000179621"/>
    </source>
</evidence>
<dbReference type="InterPro" id="IPR011701">
    <property type="entry name" value="MFS"/>
</dbReference>
<name>A0ABX3C5Z1_9MYCO</name>
<dbReference type="Pfam" id="PF07690">
    <property type="entry name" value="MFS_1"/>
    <property type="match status" value="1"/>
</dbReference>
<dbReference type="CDD" id="cd17324">
    <property type="entry name" value="MFS_NepI_like"/>
    <property type="match status" value="1"/>
</dbReference>